<dbReference type="EMBL" id="ML121549">
    <property type="protein sequence ID" value="RPB22943.1"/>
    <property type="molecule type" value="Genomic_DNA"/>
</dbReference>
<dbReference type="Proteomes" id="UP000267821">
    <property type="component" value="Unassembled WGS sequence"/>
</dbReference>
<feature type="compositionally biased region" description="Basic and acidic residues" evidence="1">
    <location>
        <begin position="203"/>
        <end position="212"/>
    </location>
</feature>
<accession>A0A3N4LJ67</accession>
<feature type="compositionally biased region" description="Polar residues" evidence="1">
    <location>
        <begin position="148"/>
        <end position="168"/>
    </location>
</feature>
<dbReference type="OrthoDB" id="10393231at2759"/>
<dbReference type="AlphaFoldDB" id="A0A3N4LJ67"/>
<dbReference type="InParanoid" id="A0A3N4LJ67"/>
<feature type="region of interest" description="Disordered" evidence="1">
    <location>
        <begin position="148"/>
        <end position="178"/>
    </location>
</feature>
<evidence type="ECO:0000313" key="3">
    <source>
        <dbReference type="Proteomes" id="UP000267821"/>
    </source>
</evidence>
<evidence type="ECO:0000313" key="2">
    <source>
        <dbReference type="EMBL" id="RPB22943.1"/>
    </source>
</evidence>
<name>A0A3N4LJ67_9PEZI</name>
<proteinExistence type="predicted"/>
<reference evidence="2 3" key="1">
    <citation type="journal article" date="2018" name="Nat. Ecol. Evol.">
        <title>Pezizomycetes genomes reveal the molecular basis of ectomycorrhizal truffle lifestyle.</title>
        <authorList>
            <person name="Murat C."/>
            <person name="Payen T."/>
            <person name="Noel B."/>
            <person name="Kuo A."/>
            <person name="Morin E."/>
            <person name="Chen J."/>
            <person name="Kohler A."/>
            <person name="Krizsan K."/>
            <person name="Balestrini R."/>
            <person name="Da Silva C."/>
            <person name="Montanini B."/>
            <person name="Hainaut M."/>
            <person name="Levati E."/>
            <person name="Barry K.W."/>
            <person name="Belfiori B."/>
            <person name="Cichocki N."/>
            <person name="Clum A."/>
            <person name="Dockter R.B."/>
            <person name="Fauchery L."/>
            <person name="Guy J."/>
            <person name="Iotti M."/>
            <person name="Le Tacon F."/>
            <person name="Lindquist E.A."/>
            <person name="Lipzen A."/>
            <person name="Malagnac F."/>
            <person name="Mello A."/>
            <person name="Molinier V."/>
            <person name="Miyauchi S."/>
            <person name="Poulain J."/>
            <person name="Riccioni C."/>
            <person name="Rubini A."/>
            <person name="Sitrit Y."/>
            <person name="Splivallo R."/>
            <person name="Traeger S."/>
            <person name="Wang M."/>
            <person name="Zifcakova L."/>
            <person name="Wipf D."/>
            <person name="Zambonelli A."/>
            <person name="Paolocci F."/>
            <person name="Nowrousian M."/>
            <person name="Ottonello S."/>
            <person name="Baldrian P."/>
            <person name="Spatafora J.W."/>
            <person name="Henrissat B."/>
            <person name="Nagy L.G."/>
            <person name="Aury J.M."/>
            <person name="Wincker P."/>
            <person name="Grigoriev I.V."/>
            <person name="Bonfante P."/>
            <person name="Martin F.M."/>
        </authorList>
    </citation>
    <scope>NUCLEOTIDE SEQUENCE [LARGE SCALE GENOMIC DNA]</scope>
    <source>
        <strain evidence="2 3">ATCC MYA-4762</strain>
    </source>
</reference>
<sequence length="375" mass="41857">METGKNLLRRWGNPSFVLAAPSPLISEENLVLDTHREKYLSSSLVWDCRLKTGLLEALISALENVFESVDLSSGNAEADYTMTNRRMVSGLRHLETSTKTTTRPRQQIETFPECPKDKVKDTYYREVYPGLQRVCGKSRGYTIPQATMGQIHSSLPETNSRSQPTPISRNGVHLHPGDDTENWVILEKCPCGETRCVTSDTTAPRRESKDVDDNPSTELQNHFLPTEVPQSLVPVEYNLTAEDPVCPGNENPAQSTNEEDDGITMDGRAIGAVLFQGATWIYLGVRWIIPPVPGVVEEMIATLQSGMEWNYAESEYEMLRTQPAFLWSRLSGVGARNIANEESITSTEPQGHSKLRGSSANIIFNFIFIEFGVKM</sequence>
<feature type="region of interest" description="Disordered" evidence="1">
    <location>
        <begin position="196"/>
        <end position="221"/>
    </location>
</feature>
<evidence type="ECO:0000256" key="1">
    <source>
        <dbReference type="SAM" id="MobiDB-lite"/>
    </source>
</evidence>
<gene>
    <name evidence="2" type="ORF">L211DRAFT_869114</name>
</gene>
<organism evidence="2 3">
    <name type="scientific">Terfezia boudieri ATCC MYA-4762</name>
    <dbReference type="NCBI Taxonomy" id="1051890"/>
    <lineage>
        <taxon>Eukaryota</taxon>
        <taxon>Fungi</taxon>
        <taxon>Dikarya</taxon>
        <taxon>Ascomycota</taxon>
        <taxon>Pezizomycotina</taxon>
        <taxon>Pezizomycetes</taxon>
        <taxon>Pezizales</taxon>
        <taxon>Pezizaceae</taxon>
        <taxon>Terfezia</taxon>
    </lineage>
</organism>
<keyword evidence="3" id="KW-1185">Reference proteome</keyword>
<protein>
    <submittedName>
        <fullName evidence="2">Uncharacterized protein</fullName>
    </submittedName>
</protein>